<dbReference type="AlphaFoldDB" id="A0AAD5VHI5"/>
<keyword evidence="3" id="KW-1185">Reference proteome</keyword>
<gene>
    <name evidence="2" type="ORF">NP233_g12199</name>
</gene>
<dbReference type="InterPro" id="IPR001810">
    <property type="entry name" value="F-box_dom"/>
</dbReference>
<organism evidence="2 3">
    <name type="scientific">Leucocoprinus birnbaumii</name>
    <dbReference type="NCBI Taxonomy" id="56174"/>
    <lineage>
        <taxon>Eukaryota</taxon>
        <taxon>Fungi</taxon>
        <taxon>Dikarya</taxon>
        <taxon>Basidiomycota</taxon>
        <taxon>Agaricomycotina</taxon>
        <taxon>Agaricomycetes</taxon>
        <taxon>Agaricomycetidae</taxon>
        <taxon>Agaricales</taxon>
        <taxon>Agaricineae</taxon>
        <taxon>Agaricaceae</taxon>
        <taxon>Leucocoprinus</taxon>
    </lineage>
</organism>
<dbReference type="SMART" id="SM00256">
    <property type="entry name" value="FBOX"/>
    <property type="match status" value="2"/>
</dbReference>
<name>A0AAD5VHI5_9AGAR</name>
<evidence type="ECO:0000313" key="3">
    <source>
        <dbReference type="Proteomes" id="UP001213000"/>
    </source>
</evidence>
<sequence>MSSPDLPAEIILRIVDFTTAKEQCCLRFVSRHTNNIVSPVLFGSLHLFSSNIWDIAEELNIARCAGIVEALAAGTATIFKHTRRLTMTPYYTDAYGACTPGIRQLQKRVTEIIYDAISALTNLRAAMYVRPSHVIEERHSELDPSRYRPHSRKGIWGSTFDAETIRALGILPFLTEFRLQESNDLENPLMLSLEPITTPHLTTLALEVHHWHKSHQFRLDLLSLLSRSIHLNELSVSNKGNSVLFSQVLGGLENLEHTLKLQKLKLQDMICTQEDIKANLRHFQHLSHLEVLSPPFTSDSSDLSAGRICAVLGENNIYLRRITVCNAQDPLLFSYLDSYSGLQTLEFIGSVIFWNPPPDPKLESLKDQLYCRILPRHSQTLEYLELCCGLGMSILEVLKQEQIDGLTTCRRLRFLKADILIWDEADSSVERIEMSLNVYLNLPGLEDVEWKPLHPFHLSLSPSPLFARMSSPDLPAEIVLRIVDFTNTGEQRCLRFVSRHTNELVSSVLFGSLHLFLSEVKGIARELNISRCVEIIEALAAGTTTIFKHTRRLTMTPFFSNKYGKYAPRIRPLQIRVTKVIYDAISALTNLRAAMYVRSNHVIEERRSELDLPRYYMETRSRQGGFSAETIRALGNLPFLTELRIRELDDLGNPLMLSLQPITTPHLTTLDLEVHHWDEYHQFRLDLLSLLTRSIHLDDLSISSHKKGVLFSQVLGGLEDLEHTLKLQKMKFQNIICTQKDIKVNLRHFLHLSDLEVSSHPNISNPSDSSVGRICAVLGENDINLQRITVGNERDPLLFSYLDSYSGLQTLKIIDSAGFWNSPPDLELELLKDRLYCKILPRHSRTLEHLELCCELGMSMLGALNQDQIDGLITCQRMRFLKTDILYRDEAGSSAERIENLFDVYLSLPSLEDVEWKPLFTTNRYINIRRQMWRKRLHSVLQAHRERHGSRFLMNGL</sequence>
<proteinExistence type="predicted"/>
<feature type="domain" description="F-box" evidence="1">
    <location>
        <begin position="6"/>
        <end position="46"/>
    </location>
</feature>
<dbReference type="Pfam" id="PF00646">
    <property type="entry name" value="F-box"/>
    <property type="match status" value="2"/>
</dbReference>
<comment type="caution">
    <text evidence="2">The sequence shown here is derived from an EMBL/GenBank/DDBJ whole genome shotgun (WGS) entry which is preliminary data.</text>
</comment>
<dbReference type="EMBL" id="JANIEX010001677">
    <property type="protein sequence ID" value="KAJ3555482.1"/>
    <property type="molecule type" value="Genomic_DNA"/>
</dbReference>
<feature type="domain" description="F-box" evidence="1">
    <location>
        <begin position="474"/>
        <end position="514"/>
    </location>
</feature>
<evidence type="ECO:0000259" key="1">
    <source>
        <dbReference type="SMART" id="SM00256"/>
    </source>
</evidence>
<reference evidence="2" key="1">
    <citation type="submission" date="2022-07" db="EMBL/GenBank/DDBJ databases">
        <title>Genome Sequence of Leucocoprinus birnbaumii.</title>
        <authorList>
            <person name="Buettner E."/>
        </authorList>
    </citation>
    <scope>NUCLEOTIDE SEQUENCE</scope>
    <source>
        <strain evidence="2">VT141</strain>
    </source>
</reference>
<dbReference type="SUPFAM" id="SSF52047">
    <property type="entry name" value="RNI-like"/>
    <property type="match status" value="1"/>
</dbReference>
<protein>
    <recommendedName>
        <fullName evidence="1">F-box domain-containing protein</fullName>
    </recommendedName>
</protein>
<accession>A0AAD5VHI5</accession>
<evidence type="ECO:0000313" key="2">
    <source>
        <dbReference type="EMBL" id="KAJ3555482.1"/>
    </source>
</evidence>
<dbReference type="Proteomes" id="UP001213000">
    <property type="component" value="Unassembled WGS sequence"/>
</dbReference>